<reference evidence="2" key="1">
    <citation type="submission" date="2021-02" db="EMBL/GenBank/DDBJ databases">
        <authorList>
            <person name="Nowell W R."/>
        </authorList>
    </citation>
    <scope>NUCLEOTIDE SEQUENCE</scope>
    <source>
        <strain evidence="2">Ploen Becks lab</strain>
    </source>
</reference>
<protein>
    <submittedName>
        <fullName evidence="2">Uncharacterized protein</fullName>
    </submittedName>
</protein>
<proteinExistence type="predicted"/>
<accession>A0A814CPJ6</accession>
<organism evidence="2 3">
    <name type="scientific">Brachionus calyciflorus</name>
    <dbReference type="NCBI Taxonomy" id="104777"/>
    <lineage>
        <taxon>Eukaryota</taxon>
        <taxon>Metazoa</taxon>
        <taxon>Spiralia</taxon>
        <taxon>Gnathifera</taxon>
        <taxon>Rotifera</taxon>
        <taxon>Eurotatoria</taxon>
        <taxon>Monogononta</taxon>
        <taxon>Pseudotrocha</taxon>
        <taxon>Ploima</taxon>
        <taxon>Brachionidae</taxon>
        <taxon>Brachionus</taxon>
    </lineage>
</organism>
<dbReference type="EMBL" id="CAJNOC010002620">
    <property type="protein sequence ID" value="CAF0943206.1"/>
    <property type="molecule type" value="Genomic_DNA"/>
</dbReference>
<dbReference type="Proteomes" id="UP000663879">
    <property type="component" value="Unassembled WGS sequence"/>
</dbReference>
<keyword evidence="3" id="KW-1185">Reference proteome</keyword>
<keyword evidence="1" id="KW-0732">Signal</keyword>
<sequence>MKLNFLISLFVVLIINIFGSEANIGQQGVEQAFRNTGNLKTIPCPKGCIRSYKRFNGFLKPVFCPLGCKPLQV</sequence>
<evidence type="ECO:0000256" key="1">
    <source>
        <dbReference type="SAM" id="SignalP"/>
    </source>
</evidence>
<evidence type="ECO:0000313" key="3">
    <source>
        <dbReference type="Proteomes" id="UP000663879"/>
    </source>
</evidence>
<gene>
    <name evidence="2" type="ORF">OXX778_LOCUS13537</name>
</gene>
<dbReference type="AlphaFoldDB" id="A0A814CPJ6"/>
<name>A0A814CPJ6_9BILA</name>
<feature type="signal peptide" evidence="1">
    <location>
        <begin position="1"/>
        <end position="22"/>
    </location>
</feature>
<comment type="caution">
    <text evidence="2">The sequence shown here is derived from an EMBL/GenBank/DDBJ whole genome shotgun (WGS) entry which is preliminary data.</text>
</comment>
<evidence type="ECO:0000313" key="2">
    <source>
        <dbReference type="EMBL" id="CAF0943206.1"/>
    </source>
</evidence>
<feature type="chain" id="PRO_5032853345" evidence="1">
    <location>
        <begin position="23"/>
        <end position="73"/>
    </location>
</feature>